<sequence length="28" mass="3205">MSIAQRTPALHSRYRLEASPQARHNLAE</sequence>
<evidence type="ECO:0000313" key="3">
    <source>
        <dbReference type="Proteomes" id="UP000015530"/>
    </source>
</evidence>
<protein>
    <submittedName>
        <fullName evidence="2">Uncharacterized protein</fullName>
    </submittedName>
</protein>
<organism evidence="2 3">
    <name type="scientific">Colletotrichum gloeosporioides (strain Cg-14)</name>
    <name type="common">Anthracnose fungus</name>
    <name type="synonym">Glomerella cingulata</name>
    <dbReference type="NCBI Taxonomy" id="1237896"/>
    <lineage>
        <taxon>Eukaryota</taxon>
        <taxon>Fungi</taxon>
        <taxon>Dikarya</taxon>
        <taxon>Ascomycota</taxon>
        <taxon>Pezizomycotina</taxon>
        <taxon>Sordariomycetes</taxon>
        <taxon>Hypocreomycetidae</taxon>
        <taxon>Glomerellales</taxon>
        <taxon>Glomerellaceae</taxon>
        <taxon>Colletotrichum</taxon>
        <taxon>Colletotrichum gloeosporioides species complex</taxon>
    </lineage>
</organism>
<dbReference type="EMBL" id="AMYD01001649">
    <property type="protein sequence ID" value="EQB52138.1"/>
    <property type="molecule type" value="Genomic_DNA"/>
</dbReference>
<dbReference type="Proteomes" id="UP000015530">
    <property type="component" value="Unassembled WGS sequence"/>
</dbReference>
<gene>
    <name evidence="2" type="ORF">CGLO_08258</name>
</gene>
<proteinExistence type="predicted"/>
<evidence type="ECO:0000313" key="2">
    <source>
        <dbReference type="EMBL" id="EQB52138.1"/>
    </source>
</evidence>
<evidence type="ECO:0000256" key="1">
    <source>
        <dbReference type="SAM" id="MobiDB-lite"/>
    </source>
</evidence>
<name>T0KGR6_COLGC</name>
<accession>T0KGR6</accession>
<feature type="region of interest" description="Disordered" evidence="1">
    <location>
        <begin position="1"/>
        <end position="28"/>
    </location>
</feature>
<comment type="caution">
    <text evidence="2">The sequence shown here is derived from an EMBL/GenBank/DDBJ whole genome shotgun (WGS) entry which is preliminary data.</text>
</comment>
<dbReference type="HOGENOM" id="CLU_3413087_0_0_1"/>
<reference evidence="3" key="1">
    <citation type="journal article" date="2013" name="Mol. Plant Microbe Interact.">
        <title>Global aspects of pacC regulation of pathogenicity genes in Colletotrichum gloeosporioides as revealed by transcriptome analysis.</title>
        <authorList>
            <person name="Alkan N."/>
            <person name="Meng X."/>
            <person name="Friedlander G."/>
            <person name="Reuveni E."/>
            <person name="Sukno S."/>
            <person name="Sherman A."/>
            <person name="Thon M."/>
            <person name="Fluhr R."/>
            <person name="Prusky D."/>
        </authorList>
    </citation>
    <scope>NUCLEOTIDE SEQUENCE [LARGE SCALE GENOMIC DNA]</scope>
    <source>
        <strain evidence="3">Cg-14</strain>
    </source>
</reference>
<dbReference type="AlphaFoldDB" id="T0KGR6"/>